<feature type="binding site" evidence="9">
    <location>
        <position position="13"/>
    </location>
    <ligand>
        <name>NADPH</name>
        <dbReference type="ChEBI" id="CHEBI:57783"/>
    </ligand>
</feature>
<dbReference type="Pfam" id="PF08436">
    <property type="entry name" value="DXP_redisom_C"/>
    <property type="match status" value="1"/>
</dbReference>
<dbReference type="PIRSF" id="PIRSF006205">
    <property type="entry name" value="Dxp_reductismrs"/>
    <property type="match status" value="1"/>
</dbReference>
<dbReference type="InterPro" id="IPR013644">
    <property type="entry name" value="DXP_reductoisomerase_C"/>
</dbReference>
<dbReference type="Pfam" id="PF13288">
    <property type="entry name" value="DXPR_C"/>
    <property type="match status" value="1"/>
</dbReference>
<feature type="binding site" evidence="9">
    <location>
        <position position="149"/>
    </location>
    <ligand>
        <name>1-deoxy-D-xylulose 5-phosphate</name>
        <dbReference type="ChEBI" id="CHEBI:57792"/>
    </ligand>
</feature>
<feature type="binding site" evidence="9">
    <location>
        <position position="122"/>
    </location>
    <ligand>
        <name>1-deoxy-D-xylulose 5-phosphate</name>
        <dbReference type="ChEBI" id="CHEBI:57792"/>
    </ligand>
</feature>
<dbReference type="GO" id="GO:0070402">
    <property type="term" value="F:NADPH binding"/>
    <property type="evidence" value="ECO:0007669"/>
    <property type="project" value="InterPro"/>
</dbReference>
<name>A0A1H3X7K4_SELRU</name>
<keyword evidence="13" id="KW-0413">Isomerase</keyword>
<keyword evidence="9" id="KW-0460">Magnesium</keyword>
<evidence type="ECO:0000313" key="14">
    <source>
        <dbReference type="Proteomes" id="UP000183469"/>
    </source>
</evidence>
<evidence type="ECO:0000259" key="10">
    <source>
        <dbReference type="Pfam" id="PF02670"/>
    </source>
</evidence>
<keyword evidence="3 9" id="KW-0479">Metal-binding</keyword>
<evidence type="ECO:0000313" key="13">
    <source>
        <dbReference type="EMBL" id="SDZ95233.1"/>
    </source>
</evidence>
<evidence type="ECO:0000256" key="9">
    <source>
        <dbReference type="HAMAP-Rule" id="MF_00183"/>
    </source>
</evidence>
<dbReference type="NCBIfam" id="TIGR00243">
    <property type="entry name" value="Dxr"/>
    <property type="match status" value="1"/>
</dbReference>
<organism evidence="13 14">
    <name type="scientific">Selenomonas ruminantium</name>
    <dbReference type="NCBI Taxonomy" id="971"/>
    <lineage>
        <taxon>Bacteria</taxon>
        <taxon>Bacillati</taxon>
        <taxon>Bacillota</taxon>
        <taxon>Negativicutes</taxon>
        <taxon>Selenomonadales</taxon>
        <taxon>Selenomonadaceae</taxon>
        <taxon>Selenomonas</taxon>
    </lineage>
</organism>
<feature type="binding site" evidence="9">
    <location>
        <position position="196"/>
    </location>
    <ligand>
        <name>1-deoxy-D-xylulose 5-phosphate</name>
        <dbReference type="ChEBI" id="CHEBI:57792"/>
    </ligand>
</feature>
<comment type="cofactor">
    <cofactor evidence="9">
        <name>Mg(2+)</name>
        <dbReference type="ChEBI" id="CHEBI:18420"/>
    </cofactor>
    <cofactor evidence="9">
        <name>Mn(2+)</name>
        <dbReference type="ChEBI" id="CHEBI:29035"/>
    </cofactor>
</comment>
<gene>
    <name evidence="9" type="primary">dxr</name>
    <name evidence="13" type="ORF">SAMN05660648_01340</name>
</gene>
<dbReference type="RefSeq" id="WP_074671731.1">
    <property type="nucleotide sequence ID" value="NZ_FNQG01000005.1"/>
</dbReference>
<dbReference type="UniPathway" id="UPA00056">
    <property type="reaction ID" value="UER00092"/>
</dbReference>
<protein>
    <recommendedName>
        <fullName evidence="9">1-deoxy-D-xylulose 5-phosphate reductoisomerase</fullName>
        <shortName evidence="9">DXP reductoisomerase</shortName>
        <ecNumber evidence="9">1.1.1.267</ecNumber>
    </recommendedName>
    <alternativeName>
        <fullName evidence="9">1-deoxyxylulose-5-phosphate reductoisomerase</fullName>
    </alternativeName>
    <alternativeName>
        <fullName evidence="9">2-C-methyl-D-erythritol 4-phosphate synthase</fullName>
    </alternativeName>
</protein>
<feature type="binding site" evidence="9">
    <location>
        <position position="215"/>
    </location>
    <ligand>
        <name>1-deoxy-D-xylulose 5-phosphate</name>
        <dbReference type="ChEBI" id="CHEBI:57792"/>
    </ligand>
</feature>
<dbReference type="FunFam" id="3.40.50.720:FF:000045">
    <property type="entry name" value="1-deoxy-D-xylulose 5-phosphate reductoisomerase"/>
    <property type="match status" value="1"/>
</dbReference>
<feature type="domain" description="1-deoxy-D-xylulose 5-phosphate reductoisomerase C-terminal" evidence="11">
    <location>
        <begin position="143"/>
        <end position="226"/>
    </location>
</feature>
<dbReference type="GO" id="GO:0030145">
    <property type="term" value="F:manganese ion binding"/>
    <property type="evidence" value="ECO:0007669"/>
    <property type="project" value="TreeGrafter"/>
</dbReference>
<dbReference type="GO" id="GO:0051484">
    <property type="term" value="P:isopentenyl diphosphate biosynthetic process, methylerythritol 4-phosphate pathway involved in terpenoid biosynthetic process"/>
    <property type="evidence" value="ECO:0007669"/>
    <property type="project" value="TreeGrafter"/>
</dbReference>
<feature type="binding site" evidence="9">
    <location>
        <position position="121"/>
    </location>
    <ligand>
        <name>NADPH</name>
        <dbReference type="ChEBI" id="CHEBI:57783"/>
    </ligand>
</feature>
<accession>A0A1H3X7K4</accession>
<comment type="caution">
    <text evidence="9">Lacks conserved residue(s) required for the propagation of feature annotation.</text>
</comment>
<keyword evidence="5 9" id="KW-0560">Oxidoreductase</keyword>
<feature type="binding site" evidence="9">
    <location>
        <position position="11"/>
    </location>
    <ligand>
        <name>NADPH</name>
        <dbReference type="ChEBI" id="CHEBI:57783"/>
    </ligand>
</feature>
<dbReference type="EC" id="1.1.1.267" evidence="9"/>
<dbReference type="Gene3D" id="3.40.50.720">
    <property type="entry name" value="NAD(P)-binding Rossmann-like Domain"/>
    <property type="match status" value="1"/>
</dbReference>
<feature type="binding site" evidence="9">
    <location>
        <position position="209"/>
    </location>
    <ligand>
        <name>1-deoxy-D-xylulose 5-phosphate</name>
        <dbReference type="ChEBI" id="CHEBI:57792"/>
    </ligand>
</feature>
<feature type="binding site" evidence="9">
    <location>
        <position position="149"/>
    </location>
    <ligand>
        <name>Mn(2+)</name>
        <dbReference type="ChEBI" id="CHEBI:29035"/>
    </ligand>
</feature>
<evidence type="ECO:0000256" key="7">
    <source>
        <dbReference type="ARBA" id="ARBA00023229"/>
    </source>
</evidence>
<evidence type="ECO:0000259" key="12">
    <source>
        <dbReference type="Pfam" id="PF13288"/>
    </source>
</evidence>
<evidence type="ECO:0000256" key="3">
    <source>
        <dbReference type="ARBA" id="ARBA00022723"/>
    </source>
</evidence>
<feature type="domain" description="1-deoxy-D-xylulose 5-phosphate reductoisomerase N-terminal" evidence="10">
    <location>
        <begin position="4"/>
        <end position="129"/>
    </location>
</feature>
<dbReference type="PANTHER" id="PTHR30525">
    <property type="entry name" value="1-DEOXY-D-XYLULOSE 5-PHOSPHATE REDUCTOISOMERASE"/>
    <property type="match status" value="1"/>
</dbReference>
<evidence type="ECO:0000256" key="4">
    <source>
        <dbReference type="ARBA" id="ARBA00022857"/>
    </source>
</evidence>
<dbReference type="SUPFAM" id="SSF55347">
    <property type="entry name" value="Glyceraldehyde-3-phosphate dehydrogenase-like, C-terminal domain"/>
    <property type="match status" value="1"/>
</dbReference>
<dbReference type="AlphaFoldDB" id="A0A1H3X7K4"/>
<keyword evidence="4 9" id="KW-0521">NADP</keyword>
<dbReference type="GO" id="GO:0016853">
    <property type="term" value="F:isomerase activity"/>
    <property type="evidence" value="ECO:0007669"/>
    <property type="project" value="UniProtKB-KW"/>
</dbReference>
<comment type="similarity">
    <text evidence="2 9">Belongs to the DXR family.</text>
</comment>
<evidence type="ECO:0000256" key="5">
    <source>
        <dbReference type="ARBA" id="ARBA00023002"/>
    </source>
</evidence>
<dbReference type="SUPFAM" id="SSF69055">
    <property type="entry name" value="1-deoxy-D-xylulose-5-phosphate reductoisomerase, C-terminal domain"/>
    <property type="match status" value="1"/>
</dbReference>
<dbReference type="Proteomes" id="UP000183469">
    <property type="component" value="Unassembled WGS sequence"/>
</dbReference>
<dbReference type="OrthoDB" id="9806546at2"/>
<feature type="binding site" evidence="9">
    <location>
        <position position="147"/>
    </location>
    <ligand>
        <name>Mn(2+)</name>
        <dbReference type="ChEBI" id="CHEBI:29035"/>
    </ligand>
</feature>
<evidence type="ECO:0000259" key="11">
    <source>
        <dbReference type="Pfam" id="PF08436"/>
    </source>
</evidence>
<comment type="pathway">
    <text evidence="1 9">Isoprenoid biosynthesis; isopentenyl diphosphate biosynthesis via DXP pathway; isopentenyl diphosphate from 1-deoxy-D-xylulose 5-phosphate: step 1/6.</text>
</comment>
<dbReference type="NCBIfam" id="NF009114">
    <property type="entry name" value="PRK12464.1"/>
    <property type="match status" value="1"/>
</dbReference>
<dbReference type="InterPro" id="IPR036169">
    <property type="entry name" value="DXPR_C_sf"/>
</dbReference>
<keyword evidence="7 9" id="KW-0414">Isoprene biosynthesis</keyword>
<evidence type="ECO:0000256" key="8">
    <source>
        <dbReference type="ARBA" id="ARBA00048543"/>
    </source>
</evidence>
<dbReference type="GO" id="GO:0030604">
    <property type="term" value="F:1-deoxy-D-xylulose-5-phosphate reductoisomerase activity"/>
    <property type="evidence" value="ECO:0007669"/>
    <property type="project" value="UniProtKB-UniRule"/>
</dbReference>
<dbReference type="Pfam" id="PF02670">
    <property type="entry name" value="DXP_reductoisom"/>
    <property type="match status" value="1"/>
</dbReference>
<feature type="binding site" evidence="9">
    <location>
        <position position="218"/>
    </location>
    <ligand>
        <name>1-deoxy-D-xylulose 5-phosphate</name>
        <dbReference type="ChEBI" id="CHEBI:57792"/>
    </ligand>
</feature>
<dbReference type="Gene3D" id="1.10.1740.10">
    <property type="match status" value="1"/>
</dbReference>
<reference evidence="13 14" key="1">
    <citation type="submission" date="2016-10" db="EMBL/GenBank/DDBJ databases">
        <authorList>
            <person name="de Groot N.N."/>
        </authorList>
    </citation>
    <scope>NUCLEOTIDE SEQUENCE [LARGE SCALE GENOMIC DNA]</scope>
    <source>
        <strain evidence="13 14">DSM 2872</strain>
    </source>
</reference>
<feature type="binding site" evidence="9">
    <location>
        <position position="10"/>
    </location>
    <ligand>
        <name>NADPH</name>
        <dbReference type="ChEBI" id="CHEBI:57783"/>
    </ligand>
</feature>
<comment type="catalytic activity">
    <reaction evidence="8">
        <text>2-C-methyl-D-erythritol 4-phosphate + NADP(+) = 1-deoxy-D-xylulose 5-phosphate + NADPH + H(+)</text>
        <dbReference type="Rhea" id="RHEA:13717"/>
        <dbReference type="ChEBI" id="CHEBI:15378"/>
        <dbReference type="ChEBI" id="CHEBI:57783"/>
        <dbReference type="ChEBI" id="CHEBI:57792"/>
        <dbReference type="ChEBI" id="CHEBI:58262"/>
        <dbReference type="ChEBI" id="CHEBI:58349"/>
        <dbReference type="EC" id="1.1.1.267"/>
    </reaction>
    <physiologicalReaction direction="right-to-left" evidence="8">
        <dbReference type="Rhea" id="RHEA:13719"/>
    </physiologicalReaction>
</comment>
<dbReference type="InterPro" id="IPR036291">
    <property type="entry name" value="NAD(P)-bd_dom_sf"/>
</dbReference>
<dbReference type="HAMAP" id="MF_00183">
    <property type="entry name" value="DXP_reductoisom"/>
    <property type="match status" value="1"/>
</dbReference>
<evidence type="ECO:0000256" key="6">
    <source>
        <dbReference type="ARBA" id="ARBA00023211"/>
    </source>
</evidence>
<sequence length="383" mass="42704">MKNIAVLGSTGSIGTQTLDVVRRNPDLFHISVLAANSSDELFEQQIREFEPELAVLADVDAYNRLKSRYSGKTKLAGGRQAFIDAAAFDGVDTVVTSMMGFAGLEPTMKALDAKKNIALANKETLVVAGEIVTRRAKEQGVKILPVDSEHCAFFQCLQGEKMDSIEKLLLTCSGGPFRGKKREDLLDATKAQVLAHPTWNMGQKITVDSASLVNKGLEVIEAKWLYDVSYDQIQVVVHPQSIVHSMVQFRDGAVIAQLGSTDMKLPIQYALTYPDRVQSSFDRLDFWQMKDLTFSKPDTDTFKGLKFAYEAGAMGGSMPCIFNAANEIAVGAFLKDEIKFLDIYDIIEETMLKRECIMEPTLEELFEEDRWAREFATEVLRKK</sequence>
<feature type="binding site" evidence="9">
    <location>
        <position position="12"/>
    </location>
    <ligand>
        <name>NADPH</name>
        <dbReference type="ChEBI" id="CHEBI:57783"/>
    </ligand>
</feature>
<feature type="binding site" evidence="9">
    <location>
        <position position="173"/>
    </location>
    <ligand>
        <name>1-deoxy-D-xylulose 5-phosphate</name>
        <dbReference type="ChEBI" id="CHEBI:57792"/>
    </ligand>
</feature>
<feature type="binding site" evidence="9">
    <location>
        <position position="218"/>
    </location>
    <ligand>
        <name>Mn(2+)</name>
        <dbReference type="ChEBI" id="CHEBI:29035"/>
    </ligand>
</feature>
<feature type="binding site" evidence="9">
    <location>
        <position position="214"/>
    </location>
    <ligand>
        <name>1-deoxy-D-xylulose 5-phosphate</name>
        <dbReference type="ChEBI" id="CHEBI:57792"/>
    </ligand>
</feature>
<dbReference type="EMBL" id="FNQG01000005">
    <property type="protein sequence ID" value="SDZ95233.1"/>
    <property type="molecule type" value="Genomic_DNA"/>
</dbReference>
<evidence type="ECO:0000256" key="1">
    <source>
        <dbReference type="ARBA" id="ARBA00005094"/>
    </source>
</evidence>
<evidence type="ECO:0000256" key="2">
    <source>
        <dbReference type="ARBA" id="ARBA00006825"/>
    </source>
</evidence>
<feature type="binding site" evidence="9">
    <location>
        <position position="123"/>
    </location>
    <ligand>
        <name>NADPH</name>
        <dbReference type="ChEBI" id="CHEBI:57783"/>
    </ligand>
</feature>
<keyword evidence="6 9" id="KW-0464">Manganese</keyword>
<dbReference type="SUPFAM" id="SSF51735">
    <property type="entry name" value="NAD(P)-binding Rossmann-fold domains"/>
    <property type="match status" value="1"/>
</dbReference>
<feature type="binding site" evidence="9">
    <location>
        <position position="148"/>
    </location>
    <ligand>
        <name>1-deoxy-D-xylulose 5-phosphate</name>
        <dbReference type="ChEBI" id="CHEBI:57792"/>
    </ligand>
</feature>
<dbReference type="InterPro" id="IPR026877">
    <property type="entry name" value="DXPR_C"/>
</dbReference>
<comment type="function">
    <text evidence="9">Catalyzes the NADPH-dependent rearrangement and reduction of 1-deoxy-D-xylulose-5-phosphate (DXP) to 2-C-methyl-D-erythritol 4-phosphate (MEP).</text>
</comment>
<feature type="domain" description="DXP reductoisomerase C-terminal" evidence="12">
    <location>
        <begin position="258"/>
        <end position="374"/>
    </location>
</feature>
<feature type="binding site" evidence="9">
    <location>
        <position position="202"/>
    </location>
    <ligand>
        <name>NADPH</name>
        <dbReference type="ChEBI" id="CHEBI:57783"/>
    </ligand>
</feature>
<dbReference type="PANTHER" id="PTHR30525:SF0">
    <property type="entry name" value="1-DEOXY-D-XYLULOSE 5-PHOSPHATE REDUCTOISOMERASE, CHLOROPLASTIC"/>
    <property type="match status" value="1"/>
</dbReference>
<dbReference type="InterPro" id="IPR003821">
    <property type="entry name" value="DXP_reductoisomerase"/>
</dbReference>
<proteinExistence type="inferred from homology"/>
<dbReference type="InterPro" id="IPR013512">
    <property type="entry name" value="DXP_reductoisomerase_N"/>
</dbReference>